<dbReference type="OrthoDB" id="4559777at2"/>
<organism evidence="2 3">
    <name type="scientific">Nonomuraea pusilla</name>
    <dbReference type="NCBI Taxonomy" id="46177"/>
    <lineage>
        <taxon>Bacteria</taxon>
        <taxon>Bacillati</taxon>
        <taxon>Actinomycetota</taxon>
        <taxon>Actinomycetes</taxon>
        <taxon>Streptosporangiales</taxon>
        <taxon>Streptosporangiaceae</taxon>
        <taxon>Nonomuraea</taxon>
    </lineage>
</organism>
<dbReference type="Proteomes" id="UP000198953">
    <property type="component" value="Unassembled WGS sequence"/>
</dbReference>
<reference evidence="2 3" key="1">
    <citation type="submission" date="2016-10" db="EMBL/GenBank/DDBJ databases">
        <authorList>
            <person name="de Groot N.N."/>
        </authorList>
    </citation>
    <scope>NUCLEOTIDE SEQUENCE [LARGE SCALE GENOMIC DNA]</scope>
    <source>
        <strain evidence="2 3">DSM 43357</strain>
    </source>
</reference>
<keyword evidence="1" id="KW-0812">Transmembrane</keyword>
<keyword evidence="3" id="KW-1185">Reference proteome</keyword>
<evidence type="ECO:0000256" key="1">
    <source>
        <dbReference type="SAM" id="Phobius"/>
    </source>
</evidence>
<keyword evidence="1" id="KW-1133">Transmembrane helix</keyword>
<feature type="transmembrane region" description="Helical" evidence="1">
    <location>
        <begin position="6"/>
        <end position="24"/>
    </location>
</feature>
<gene>
    <name evidence="2" type="ORF">SAMN05660976_01580</name>
</gene>
<evidence type="ECO:0000313" key="3">
    <source>
        <dbReference type="Proteomes" id="UP000198953"/>
    </source>
</evidence>
<dbReference type="RefSeq" id="WP_055506343.1">
    <property type="nucleotide sequence ID" value="NZ_BBZG01000003.1"/>
</dbReference>
<proteinExistence type="predicted"/>
<feature type="transmembrane region" description="Helical" evidence="1">
    <location>
        <begin position="69"/>
        <end position="86"/>
    </location>
</feature>
<evidence type="ECO:0000313" key="2">
    <source>
        <dbReference type="EMBL" id="SEK98402.1"/>
    </source>
</evidence>
<dbReference type="EMBL" id="FOBF01000003">
    <property type="protein sequence ID" value="SEK98402.1"/>
    <property type="molecule type" value="Genomic_DNA"/>
</dbReference>
<name>A0A1H7LHI0_9ACTN</name>
<protein>
    <submittedName>
        <fullName evidence="2">Uncharacterized protein</fullName>
    </submittedName>
</protein>
<feature type="transmembrane region" description="Helical" evidence="1">
    <location>
        <begin position="107"/>
        <end position="129"/>
    </location>
</feature>
<accession>A0A1H7LHI0</accession>
<feature type="transmembrane region" description="Helical" evidence="1">
    <location>
        <begin position="44"/>
        <end position="63"/>
    </location>
</feature>
<dbReference type="STRING" id="46177.SAMN05660976_01580"/>
<keyword evidence="1" id="KW-0472">Membrane</keyword>
<sequence>MGLVTAATGTFAALVGVYLMARWLAGGGLRRQAAKVTRFPRTLIIAHPAVALSSLGCWTAHLVTGCTPLAWAAFGGVSAAALLGFAMSTRWLGSGRHERGARGVPRLALALHAAAGVATFVLVLLGAGAGRVL</sequence>
<dbReference type="AlphaFoldDB" id="A0A1H7LHI0"/>